<name>A0ABW4U2Y4_9SPHN</name>
<feature type="region of interest" description="Disordered" evidence="1">
    <location>
        <begin position="114"/>
        <end position="135"/>
    </location>
</feature>
<keyword evidence="4" id="KW-1185">Reference proteome</keyword>
<evidence type="ECO:0000256" key="1">
    <source>
        <dbReference type="SAM" id="MobiDB-lite"/>
    </source>
</evidence>
<feature type="compositionally biased region" description="Low complexity" evidence="1">
    <location>
        <begin position="118"/>
        <end position="135"/>
    </location>
</feature>
<keyword evidence="2" id="KW-0812">Transmembrane</keyword>
<keyword evidence="2" id="KW-0472">Membrane</keyword>
<organism evidence="3 4">
    <name type="scientific">Sphingomonas arantia</name>
    <dbReference type="NCBI Taxonomy" id="1460676"/>
    <lineage>
        <taxon>Bacteria</taxon>
        <taxon>Pseudomonadati</taxon>
        <taxon>Pseudomonadota</taxon>
        <taxon>Alphaproteobacteria</taxon>
        <taxon>Sphingomonadales</taxon>
        <taxon>Sphingomonadaceae</taxon>
        <taxon>Sphingomonas</taxon>
    </lineage>
</organism>
<reference evidence="4" key="1">
    <citation type="journal article" date="2019" name="Int. J. Syst. Evol. Microbiol.">
        <title>The Global Catalogue of Microorganisms (GCM) 10K type strain sequencing project: providing services to taxonomists for standard genome sequencing and annotation.</title>
        <authorList>
            <consortium name="The Broad Institute Genomics Platform"/>
            <consortium name="The Broad Institute Genome Sequencing Center for Infectious Disease"/>
            <person name="Wu L."/>
            <person name="Ma J."/>
        </authorList>
    </citation>
    <scope>NUCLEOTIDE SEQUENCE [LARGE SCALE GENOMIC DNA]</scope>
    <source>
        <strain evidence="4">CGMCC 1.12702</strain>
    </source>
</reference>
<protein>
    <submittedName>
        <fullName evidence="3">Uncharacterized protein</fullName>
    </submittedName>
</protein>
<evidence type="ECO:0000313" key="4">
    <source>
        <dbReference type="Proteomes" id="UP001597400"/>
    </source>
</evidence>
<sequence length="135" mass="14682">MLLILRRIWPYLAIVAGLAAAYFWIDHRGYARGKADVEARHAKAAARMVAAADRIRTATDRLAGQAATARTEQVTTERTIYRDAIKIVDRPVYRSICVDADGVQLLDRARDSANRGLTGESAGAAADASPDTAQR</sequence>
<accession>A0ABW4U2Y4</accession>
<gene>
    <name evidence="3" type="ORF">ACFSGX_15160</name>
</gene>
<proteinExistence type="predicted"/>
<comment type="caution">
    <text evidence="3">The sequence shown here is derived from an EMBL/GenBank/DDBJ whole genome shotgun (WGS) entry which is preliminary data.</text>
</comment>
<evidence type="ECO:0000313" key="3">
    <source>
        <dbReference type="EMBL" id="MFD1952111.1"/>
    </source>
</evidence>
<dbReference type="EMBL" id="JBHUGS010000005">
    <property type="protein sequence ID" value="MFD1952111.1"/>
    <property type="molecule type" value="Genomic_DNA"/>
</dbReference>
<feature type="transmembrane region" description="Helical" evidence="2">
    <location>
        <begin position="6"/>
        <end position="25"/>
    </location>
</feature>
<evidence type="ECO:0000256" key="2">
    <source>
        <dbReference type="SAM" id="Phobius"/>
    </source>
</evidence>
<keyword evidence="2" id="KW-1133">Transmembrane helix</keyword>
<dbReference type="Proteomes" id="UP001597400">
    <property type="component" value="Unassembled WGS sequence"/>
</dbReference>